<dbReference type="GO" id="GO:0007018">
    <property type="term" value="P:microtubule-based movement"/>
    <property type="evidence" value="ECO:0007669"/>
    <property type="project" value="InterPro"/>
</dbReference>
<feature type="compositionally biased region" description="Basic and acidic residues" evidence="2">
    <location>
        <begin position="17"/>
        <end position="33"/>
    </location>
</feature>
<dbReference type="InterPro" id="IPR027640">
    <property type="entry name" value="Kinesin-like_fam"/>
</dbReference>
<dbReference type="GO" id="GO:0003777">
    <property type="term" value="F:microtubule motor activity"/>
    <property type="evidence" value="ECO:0007669"/>
    <property type="project" value="InterPro"/>
</dbReference>
<feature type="compositionally biased region" description="Low complexity" evidence="2">
    <location>
        <begin position="643"/>
        <end position="653"/>
    </location>
</feature>
<evidence type="ECO:0000313" key="4">
    <source>
        <dbReference type="EMBL" id="OTN68678.1"/>
    </source>
</evidence>
<proteinExistence type="inferred from homology"/>
<dbReference type="PRINTS" id="PR00380">
    <property type="entry name" value="KINESINHEAVY"/>
</dbReference>
<feature type="compositionally biased region" description="Polar residues" evidence="2">
    <location>
        <begin position="441"/>
        <end position="455"/>
    </location>
</feature>
<organism evidence="4 5">
    <name type="scientific">Plasmodium knowlesi</name>
    <dbReference type="NCBI Taxonomy" id="5850"/>
    <lineage>
        <taxon>Eukaryota</taxon>
        <taxon>Sar</taxon>
        <taxon>Alveolata</taxon>
        <taxon>Apicomplexa</taxon>
        <taxon>Aconoidasida</taxon>
        <taxon>Haemosporida</taxon>
        <taxon>Plasmodiidae</taxon>
        <taxon>Plasmodium</taxon>
        <taxon>Plasmodium (Plasmodium)</taxon>
    </lineage>
</organism>
<evidence type="ECO:0000259" key="3">
    <source>
        <dbReference type="PROSITE" id="PS50067"/>
    </source>
</evidence>
<comment type="similarity">
    <text evidence="1">Belongs to the TRAFAC class myosin-kinesin ATPase superfamily. Kinesin family.</text>
</comment>
<protein>
    <submittedName>
        <fullName evidence="4">Putative Kinesin-like protein</fullName>
    </submittedName>
</protein>
<evidence type="ECO:0000313" key="5">
    <source>
        <dbReference type="Proteomes" id="UP000195012"/>
    </source>
</evidence>
<dbReference type="Gene3D" id="3.40.850.10">
    <property type="entry name" value="Kinesin motor domain"/>
    <property type="match status" value="1"/>
</dbReference>
<reference evidence="4 5" key="1">
    <citation type="submission" date="2017-05" db="EMBL/GenBank/DDBJ databases">
        <title>PacBio assembly of a Plasmodium knowlesi genome sequence with Hi-C correction and manual annotation of the SICAvar gene family.</title>
        <authorList>
            <person name="Lapp S.A."/>
            <person name="Geraldo J.A."/>
            <person name="Chien J.-T."/>
            <person name="Ay F."/>
            <person name="Pakala S.B."/>
            <person name="Batugedara G."/>
            <person name="Humphrey J.C."/>
            <person name="Debarry J.D."/>
            <person name="Le Roch K.G."/>
            <person name="Galinski M.R."/>
            <person name="Kissinger J.C."/>
        </authorList>
    </citation>
    <scope>NUCLEOTIDE SEQUENCE [LARGE SCALE GENOMIC DNA]</scope>
    <source>
        <strain evidence="5">Malayan Strain Pk1 (A+)</strain>
    </source>
</reference>
<feature type="region of interest" description="Disordered" evidence="2">
    <location>
        <begin position="620"/>
        <end position="653"/>
    </location>
</feature>
<dbReference type="AlphaFoldDB" id="A0A1Y3DZR1"/>
<dbReference type="VEuPathDB" id="PlasmoDB:PKNH_0112300"/>
<dbReference type="InterPro" id="IPR001752">
    <property type="entry name" value="Kinesin_motor_dom"/>
</dbReference>
<evidence type="ECO:0000256" key="1">
    <source>
        <dbReference type="PROSITE-ProRule" id="PRU00283"/>
    </source>
</evidence>
<feature type="binding site" evidence="1">
    <location>
        <begin position="120"/>
        <end position="127"/>
    </location>
    <ligand>
        <name>ATP</name>
        <dbReference type="ChEBI" id="CHEBI:30616"/>
    </ligand>
</feature>
<dbReference type="GO" id="GO:0005871">
    <property type="term" value="C:kinesin complex"/>
    <property type="evidence" value="ECO:0007669"/>
    <property type="project" value="TreeGrafter"/>
</dbReference>
<keyword evidence="1" id="KW-0547">Nucleotide-binding</keyword>
<sequence length="797" mass="91227">MHKRAYSESGALSKIAQRGEREKVVHSYERTRPEDARTHKLESVVVRIKKLEENERPTLHADPKDKTILYFDKDFEIEQYNFDIVFDGDDDNEKVFLEIGGHTIVQNVCRGFKETVIAYGQTGSGKTYTLFGSNQELGIVHYFLHHLYTVKCNDHRKKTIYVSLYEVVGDKLIDLLTNVNDRNTQFYTQDYYLKTIRHSYKVVNISSFEMAKKIIDTACLMRNVEATSQNRRSSRSHAIIHLFVNTSDFTHHDGVETTRDYYGVLTFVDLVGCEREEFNTEGSQNNKEKTSTKFLNSSLTSLNKMLRKMQMGNLDESDKRQSVLCKVLFNYIKKTCGVCLIFCFNPRQCQKSLTSSTLIMASQCKKIKSKRKQVLYVKTENRDYPFKRITHKEYGKKEEGSGKRNGRSPLSGESYPRTSKRDSSKDTSMGKGTLVVEEAPSNGNTISNPIRNSVGTNPTMVIVQMDDVRDHENGTHVLTYRKGKDKHEALKKLVCELVHINKEEEKEKERMILNLQKDVDRLTKECFHWKMQAQNYHKKLILLHRNYAKIRELLFNTLHSGGNDVSIGTFRSSTSCCSFAQLDEDNSPLGGNIYAPKESKHVKEESVAWEKKQLTEKYNPVRQEEEVQKGGMPSYQKKHYGASSSKRSNQSSISKGMNSFIGLKEGKTLEHIAEHSDGGYFHHMDNGEHSEADTLERRRDNKQWNTQRHGGYSGMGESSTYTRLECKKVDSSEPSVVRLNSEQAIIKDNNSAKVVPIGGMQMEKKSDVPNANDITIDSLTRKIRNRILKSRSLSTAG</sequence>
<feature type="region of interest" description="Disordered" evidence="2">
    <location>
        <begin position="388"/>
        <end position="455"/>
    </location>
</feature>
<dbReference type="eggNOG" id="KOG0246">
    <property type="taxonomic scope" value="Eukaryota"/>
</dbReference>
<dbReference type="VEuPathDB" id="PlasmoDB:PKA1H_010017100"/>
<accession>A0A1Y3DZR1</accession>
<feature type="compositionally biased region" description="Basic and acidic residues" evidence="2">
    <location>
        <begin position="388"/>
        <end position="402"/>
    </location>
</feature>
<dbReference type="Proteomes" id="UP000195012">
    <property type="component" value="Unassembled WGS sequence"/>
</dbReference>
<dbReference type="Pfam" id="PF00225">
    <property type="entry name" value="Kinesin"/>
    <property type="match status" value="1"/>
</dbReference>
<gene>
    <name evidence="4" type="ORF">PKNOH_S01020700</name>
</gene>
<feature type="region of interest" description="Disordered" evidence="2">
    <location>
        <begin position="1"/>
        <end position="33"/>
    </location>
</feature>
<dbReference type="GO" id="GO:0005874">
    <property type="term" value="C:microtubule"/>
    <property type="evidence" value="ECO:0007669"/>
    <property type="project" value="TreeGrafter"/>
</dbReference>
<dbReference type="PANTHER" id="PTHR24115">
    <property type="entry name" value="KINESIN-RELATED"/>
    <property type="match status" value="1"/>
</dbReference>
<comment type="caution">
    <text evidence="4">The sequence shown here is derived from an EMBL/GenBank/DDBJ whole genome shotgun (WGS) entry which is preliminary data.</text>
</comment>
<keyword evidence="1" id="KW-0067">ATP-binding</keyword>
<dbReference type="PROSITE" id="PS50067">
    <property type="entry name" value="KINESIN_MOTOR_2"/>
    <property type="match status" value="1"/>
</dbReference>
<dbReference type="OrthoDB" id="123929at2759"/>
<name>A0A1Y3DZR1_PLAKN</name>
<dbReference type="GO" id="GO:0016887">
    <property type="term" value="F:ATP hydrolysis activity"/>
    <property type="evidence" value="ECO:0007669"/>
    <property type="project" value="TreeGrafter"/>
</dbReference>
<dbReference type="SUPFAM" id="SSF52540">
    <property type="entry name" value="P-loop containing nucleoside triphosphate hydrolases"/>
    <property type="match status" value="1"/>
</dbReference>
<dbReference type="InterPro" id="IPR036961">
    <property type="entry name" value="Kinesin_motor_dom_sf"/>
</dbReference>
<dbReference type="PANTHER" id="PTHR24115:SF996">
    <property type="entry name" value="PUTATIVE-RELATED"/>
    <property type="match status" value="1"/>
</dbReference>
<dbReference type="InterPro" id="IPR027417">
    <property type="entry name" value="P-loop_NTPase"/>
</dbReference>
<dbReference type="VEuPathDB" id="PlasmoDB:PKNOH_S01020700"/>
<feature type="domain" description="Kinesin motor" evidence="3">
    <location>
        <begin position="41"/>
        <end position="367"/>
    </location>
</feature>
<dbReference type="GO" id="GO:0005524">
    <property type="term" value="F:ATP binding"/>
    <property type="evidence" value="ECO:0007669"/>
    <property type="project" value="UniProtKB-UniRule"/>
</dbReference>
<evidence type="ECO:0000256" key="2">
    <source>
        <dbReference type="SAM" id="MobiDB-lite"/>
    </source>
</evidence>
<dbReference type="GO" id="GO:0008017">
    <property type="term" value="F:microtubule binding"/>
    <property type="evidence" value="ECO:0007669"/>
    <property type="project" value="InterPro"/>
</dbReference>
<keyword evidence="1" id="KW-0505">Motor protein</keyword>
<dbReference type="SMART" id="SM00129">
    <property type="entry name" value="KISc"/>
    <property type="match status" value="1"/>
</dbReference>
<dbReference type="EMBL" id="NETL01000015">
    <property type="protein sequence ID" value="OTN68678.1"/>
    <property type="molecule type" value="Genomic_DNA"/>
</dbReference>